<name>A0A545TF37_9PROT</name>
<feature type="domain" description="NIT" evidence="11">
    <location>
        <begin position="53"/>
        <end position="305"/>
    </location>
</feature>
<dbReference type="PRINTS" id="PR00260">
    <property type="entry name" value="CHEMTRNSDUCR"/>
</dbReference>
<dbReference type="SMART" id="SM00283">
    <property type="entry name" value="MA"/>
    <property type="match status" value="1"/>
</dbReference>
<keyword evidence="7" id="KW-1133">Transmembrane helix</keyword>
<dbReference type="EMBL" id="VHSH01000009">
    <property type="protein sequence ID" value="TQV75839.1"/>
    <property type="molecule type" value="Genomic_DNA"/>
</dbReference>
<feature type="coiled-coil region" evidence="6">
    <location>
        <begin position="654"/>
        <end position="681"/>
    </location>
</feature>
<reference evidence="12 13" key="1">
    <citation type="submission" date="2019-06" db="EMBL/GenBank/DDBJ databases">
        <title>Whole genome sequence for Rhodospirillaceae sp. R148.</title>
        <authorList>
            <person name="Wang G."/>
        </authorList>
    </citation>
    <scope>NUCLEOTIDE SEQUENCE [LARGE SCALE GENOMIC DNA]</scope>
    <source>
        <strain evidence="12 13">R148</strain>
    </source>
</reference>
<evidence type="ECO:0000259" key="8">
    <source>
        <dbReference type="PROSITE" id="PS50111"/>
    </source>
</evidence>
<dbReference type="InterPro" id="IPR013587">
    <property type="entry name" value="Nitrate/nitrite_sensing"/>
</dbReference>
<dbReference type="PROSITE" id="PS50192">
    <property type="entry name" value="T_SNARE"/>
    <property type="match status" value="1"/>
</dbReference>
<evidence type="ECO:0000313" key="13">
    <source>
        <dbReference type="Proteomes" id="UP000315252"/>
    </source>
</evidence>
<keyword evidence="2" id="KW-1003">Cell membrane</keyword>
<dbReference type="InterPro" id="IPR010910">
    <property type="entry name" value="Nitrate/nitrite_sensing_bac"/>
</dbReference>
<proteinExistence type="inferred from homology"/>
<keyword evidence="7" id="KW-0812">Transmembrane</keyword>
<gene>
    <name evidence="12" type="ORF">FKG95_23295</name>
</gene>
<keyword evidence="6" id="KW-0175">Coiled coil</keyword>
<evidence type="ECO:0000313" key="12">
    <source>
        <dbReference type="EMBL" id="TQV75839.1"/>
    </source>
</evidence>
<evidence type="ECO:0000256" key="1">
    <source>
        <dbReference type="ARBA" id="ARBA00004429"/>
    </source>
</evidence>
<evidence type="ECO:0000259" key="9">
    <source>
        <dbReference type="PROSITE" id="PS50192"/>
    </source>
</evidence>
<dbReference type="SMART" id="SM00304">
    <property type="entry name" value="HAMP"/>
    <property type="match status" value="1"/>
</dbReference>
<sequence length="685" mass="73390">MDFLNNLKTRSKIALALLLPVLGLVLFSGIALVGQSRTASEMRHIRELAELGPEISALVHELQKERGTSAGFISSDGSEDFEIRLEAQWGETDTVLSHFNQVIDPFPADTYGAAFAAKVATTREALTQLRASRDGVSDLAFSLGDMSEYYTGTIARLLSIVAEMAVISSDASIGRSISGYINFLQAKERAGIERAMGASGFGLGFFAPEIYREFIALIAQQEAFLSVFDAYATEAQRRLLPGTLRSEVVAEVQRMREMAITSAFTDEHDWVEGGYWFDITTQRINDMKIVEDRIASDLVAKANRLETDARSSFMIAGGLSSLLLLMTGILVAVIVRSITAPIARMTDAMCALSRGDYATEVFGIARSDEIGEMSRAVQVFKDNGLEAQRLAAAQAKEQDEKRKRAEYQAERSRSFDEEVSAVLETVGKVSAEMRATAKSMTDTAEETRSQAQIVTSVAEQTSENVESVSSASGALTGSVGEISRQVTQSTEIAKRAIAEAEQANKTVEGLAGAAKKIGEVVNLIQDIAEQTNLLALNATIEAARAGEAGKGFAVVASEVKNLANQTAKATEDISAQIASMQGATSETVGAINSVRGIIDQIGSNATAIATSVEQQATMTSHITQNVDEVAEGTKEVTASINEVNGAATRSGEAAAQVLRTAEELSRQSDALRDQVKRFLEDVKAA</sequence>
<dbReference type="PROSITE" id="PS50906">
    <property type="entry name" value="NIT"/>
    <property type="match status" value="1"/>
</dbReference>
<evidence type="ECO:0000259" key="10">
    <source>
        <dbReference type="PROSITE" id="PS50885"/>
    </source>
</evidence>
<keyword evidence="13" id="KW-1185">Reference proteome</keyword>
<dbReference type="GO" id="GO:0004888">
    <property type="term" value="F:transmembrane signaling receptor activity"/>
    <property type="evidence" value="ECO:0007669"/>
    <property type="project" value="InterPro"/>
</dbReference>
<comment type="caution">
    <text evidence="12">The sequence shown here is derived from an EMBL/GenBank/DDBJ whole genome shotgun (WGS) entry which is preliminary data.</text>
</comment>
<evidence type="ECO:0000256" key="7">
    <source>
        <dbReference type="SAM" id="Phobius"/>
    </source>
</evidence>
<dbReference type="GO" id="GO:0007165">
    <property type="term" value="P:signal transduction"/>
    <property type="evidence" value="ECO:0007669"/>
    <property type="project" value="UniProtKB-KW"/>
</dbReference>
<keyword evidence="2" id="KW-0997">Cell inner membrane</keyword>
<feature type="domain" description="T-SNARE coiled-coil homology" evidence="9">
    <location>
        <begin position="581"/>
        <end position="643"/>
    </location>
</feature>
<dbReference type="SUPFAM" id="SSF58104">
    <property type="entry name" value="Methyl-accepting chemotaxis protein (MCP) signaling domain"/>
    <property type="match status" value="1"/>
</dbReference>
<comment type="subcellular location">
    <subcellularLocation>
        <location evidence="1">Cell inner membrane</location>
        <topology evidence="1">Multi-pass membrane protein</topology>
    </subcellularLocation>
</comment>
<dbReference type="InterPro" id="IPR004090">
    <property type="entry name" value="Chemotax_Me-accpt_rcpt"/>
</dbReference>
<dbReference type="GO" id="GO:0006935">
    <property type="term" value="P:chemotaxis"/>
    <property type="evidence" value="ECO:0007669"/>
    <property type="project" value="InterPro"/>
</dbReference>
<dbReference type="GO" id="GO:0005886">
    <property type="term" value="C:plasma membrane"/>
    <property type="evidence" value="ECO:0007669"/>
    <property type="project" value="UniProtKB-SubCell"/>
</dbReference>
<dbReference type="PROSITE" id="PS50111">
    <property type="entry name" value="CHEMOTAXIS_TRANSDUC_2"/>
    <property type="match status" value="1"/>
</dbReference>
<dbReference type="Pfam" id="PF00672">
    <property type="entry name" value="HAMP"/>
    <property type="match status" value="1"/>
</dbReference>
<dbReference type="PANTHER" id="PTHR32089">
    <property type="entry name" value="METHYL-ACCEPTING CHEMOTAXIS PROTEIN MCPB"/>
    <property type="match status" value="1"/>
</dbReference>
<dbReference type="Gene3D" id="1.10.287.950">
    <property type="entry name" value="Methyl-accepting chemotaxis protein"/>
    <property type="match status" value="1"/>
</dbReference>
<dbReference type="Pfam" id="PF08376">
    <property type="entry name" value="NIT"/>
    <property type="match status" value="1"/>
</dbReference>
<dbReference type="OrthoDB" id="2489132at2"/>
<comment type="similarity">
    <text evidence="4">Belongs to the methyl-accepting chemotaxis (MCP) protein family.</text>
</comment>
<organism evidence="12 13">
    <name type="scientific">Denitrobaculum tricleocarpae</name>
    <dbReference type="NCBI Taxonomy" id="2591009"/>
    <lineage>
        <taxon>Bacteria</taxon>
        <taxon>Pseudomonadati</taxon>
        <taxon>Pseudomonadota</taxon>
        <taxon>Alphaproteobacteria</taxon>
        <taxon>Rhodospirillales</taxon>
        <taxon>Rhodospirillaceae</taxon>
        <taxon>Denitrobaculum</taxon>
    </lineage>
</organism>
<evidence type="ECO:0000256" key="5">
    <source>
        <dbReference type="PROSITE-ProRule" id="PRU00284"/>
    </source>
</evidence>
<dbReference type="InterPro" id="IPR003660">
    <property type="entry name" value="HAMP_dom"/>
</dbReference>
<protein>
    <submittedName>
        <fullName evidence="12">HAMP domain-containing protein</fullName>
    </submittedName>
</protein>
<dbReference type="Gene3D" id="6.10.340.10">
    <property type="match status" value="1"/>
</dbReference>
<dbReference type="RefSeq" id="WP_142898826.1">
    <property type="nucleotide sequence ID" value="NZ_ML660060.1"/>
</dbReference>
<dbReference type="AlphaFoldDB" id="A0A545TF37"/>
<dbReference type="PROSITE" id="PS50885">
    <property type="entry name" value="HAMP"/>
    <property type="match status" value="1"/>
</dbReference>
<feature type="transmembrane region" description="Helical" evidence="7">
    <location>
        <begin position="313"/>
        <end position="335"/>
    </location>
</feature>
<evidence type="ECO:0000256" key="6">
    <source>
        <dbReference type="SAM" id="Coils"/>
    </source>
</evidence>
<dbReference type="PANTHER" id="PTHR32089:SF112">
    <property type="entry name" value="LYSOZYME-LIKE PROTEIN-RELATED"/>
    <property type="match status" value="1"/>
</dbReference>
<accession>A0A545TF37</accession>
<keyword evidence="7" id="KW-0472">Membrane</keyword>
<feature type="domain" description="Methyl-accepting transducer" evidence="8">
    <location>
        <begin position="429"/>
        <end position="665"/>
    </location>
</feature>
<dbReference type="CDD" id="cd06225">
    <property type="entry name" value="HAMP"/>
    <property type="match status" value="1"/>
</dbReference>
<dbReference type="Proteomes" id="UP000315252">
    <property type="component" value="Unassembled WGS sequence"/>
</dbReference>
<dbReference type="InterPro" id="IPR004089">
    <property type="entry name" value="MCPsignal_dom"/>
</dbReference>
<evidence type="ECO:0000256" key="2">
    <source>
        <dbReference type="ARBA" id="ARBA00022519"/>
    </source>
</evidence>
<evidence type="ECO:0000256" key="3">
    <source>
        <dbReference type="ARBA" id="ARBA00023224"/>
    </source>
</evidence>
<dbReference type="Pfam" id="PF00015">
    <property type="entry name" value="MCPsignal"/>
    <property type="match status" value="1"/>
</dbReference>
<dbReference type="InterPro" id="IPR000727">
    <property type="entry name" value="T_SNARE_dom"/>
</dbReference>
<keyword evidence="3 5" id="KW-0807">Transducer</keyword>
<feature type="domain" description="HAMP" evidence="10">
    <location>
        <begin position="336"/>
        <end position="389"/>
    </location>
</feature>
<evidence type="ECO:0000256" key="4">
    <source>
        <dbReference type="ARBA" id="ARBA00029447"/>
    </source>
</evidence>
<evidence type="ECO:0000259" key="11">
    <source>
        <dbReference type="PROSITE" id="PS50906"/>
    </source>
</evidence>